<dbReference type="SMART" id="SM00382">
    <property type="entry name" value="AAA"/>
    <property type="match status" value="1"/>
</dbReference>
<keyword evidence="4" id="KW-0547">Nucleotide-binding</keyword>
<evidence type="ECO:0000313" key="8">
    <source>
        <dbReference type="EMBL" id="KWX14510.1"/>
    </source>
</evidence>
<dbReference type="InterPro" id="IPR027417">
    <property type="entry name" value="P-loop_NTPase"/>
</dbReference>
<dbReference type="EMBL" id="JXTI01000030">
    <property type="protein sequence ID" value="KWX14510.1"/>
    <property type="molecule type" value="Genomic_DNA"/>
</dbReference>
<dbReference type="CDD" id="cd18140">
    <property type="entry name" value="HLD_clamp_RFC"/>
    <property type="match status" value="1"/>
</dbReference>
<dbReference type="GO" id="GO:0003689">
    <property type="term" value="F:DNA clamp loader activity"/>
    <property type="evidence" value="ECO:0007669"/>
    <property type="project" value="TreeGrafter"/>
</dbReference>
<keyword evidence="3" id="KW-0235">DNA replication</keyword>
<name>A0A132NWQ8_GIAIN</name>
<dbReference type="GO" id="GO:0016887">
    <property type="term" value="F:ATP hydrolysis activity"/>
    <property type="evidence" value="ECO:0007669"/>
    <property type="project" value="InterPro"/>
</dbReference>
<dbReference type="FunFam" id="1.10.8.60:FF:000222">
    <property type="entry name" value="Replication factor C, subunit 2"/>
    <property type="match status" value="1"/>
</dbReference>
<evidence type="ECO:0000256" key="1">
    <source>
        <dbReference type="ARBA" id="ARBA00004123"/>
    </source>
</evidence>
<dbReference type="Pfam" id="PF00004">
    <property type="entry name" value="AAA"/>
    <property type="match status" value="1"/>
</dbReference>
<dbReference type="GO" id="GO:0006261">
    <property type="term" value="P:DNA-templated DNA replication"/>
    <property type="evidence" value="ECO:0007669"/>
    <property type="project" value="TreeGrafter"/>
</dbReference>
<dbReference type="InterPro" id="IPR047854">
    <property type="entry name" value="RFC_lid"/>
</dbReference>
<dbReference type="Gene3D" id="1.20.272.10">
    <property type="match status" value="1"/>
</dbReference>
<sequence>MIPWVEKYRPSTTEGVVSHEVIIAAIRALVREGRLPHMIFYGKPGTGKTTLIKALVNELFGDAVSTHVLELNASDDSGVDVIRQTVKGFVTSGSVLSQQSSATAKFKIVIMDECDHMSSIAQASLRRLMETSIKHARFCLLCNYPEKLLPAILSRCCAFRFLPVPRESCLLMLERIADSEEMKLAPGTLAAIHAVTDGDLRQAINVLQSLYLMTEKELATADDVYKLAARPHPSLGRELLRPMPYVEKYGQIQGCLTAGCSAEDVVQCVFRALMASEVEPRRKAEAVRSLALVEEALALGAELESQVAGLSAVLCRHAAGG</sequence>
<dbReference type="PANTHER" id="PTHR11669:SF9">
    <property type="entry name" value="REPLICATION FACTOR C SUBUNIT 5"/>
    <property type="match status" value="1"/>
</dbReference>
<evidence type="ECO:0000256" key="5">
    <source>
        <dbReference type="ARBA" id="ARBA00022840"/>
    </source>
</evidence>
<dbReference type="GO" id="GO:0005663">
    <property type="term" value="C:DNA replication factor C complex"/>
    <property type="evidence" value="ECO:0007669"/>
    <property type="project" value="TreeGrafter"/>
</dbReference>
<dbReference type="Gene3D" id="1.10.8.60">
    <property type="match status" value="1"/>
</dbReference>
<dbReference type="Gene3D" id="3.40.50.300">
    <property type="entry name" value="P-loop containing nucleotide triphosphate hydrolases"/>
    <property type="match status" value="1"/>
</dbReference>
<feature type="domain" description="AAA+ ATPase" evidence="7">
    <location>
        <begin position="34"/>
        <end position="168"/>
    </location>
</feature>
<comment type="caution">
    <text evidence="8">The sequence shown here is derived from an EMBL/GenBank/DDBJ whole genome shotgun (WGS) entry which is preliminary data.</text>
</comment>
<organism evidence="8 9">
    <name type="scientific">Giardia duodenalis assemblage B</name>
    <dbReference type="NCBI Taxonomy" id="1394984"/>
    <lineage>
        <taxon>Eukaryota</taxon>
        <taxon>Metamonada</taxon>
        <taxon>Diplomonadida</taxon>
        <taxon>Hexamitidae</taxon>
        <taxon>Giardiinae</taxon>
        <taxon>Giardia</taxon>
    </lineage>
</organism>
<dbReference type="GO" id="GO:0005524">
    <property type="term" value="F:ATP binding"/>
    <property type="evidence" value="ECO:0007669"/>
    <property type="project" value="UniProtKB-KW"/>
</dbReference>
<dbReference type="PANTHER" id="PTHR11669">
    <property type="entry name" value="REPLICATION FACTOR C / DNA POLYMERASE III GAMMA-TAU SUBUNIT"/>
    <property type="match status" value="1"/>
</dbReference>
<comment type="subcellular location">
    <subcellularLocation>
        <location evidence="1">Nucleus</location>
    </subcellularLocation>
</comment>
<dbReference type="AlphaFoldDB" id="A0A132NWQ8"/>
<proteinExistence type="inferred from homology"/>
<dbReference type="GO" id="GO:0006281">
    <property type="term" value="P:DNA repair"/>
    <property type="evidence" value="ECO:0007669"/>
    <property type="project" value="TreeGrafter"/>
</dbReference>
<gene>
    <name evidence="8" type="ORF">QR46_1473</name>
</gene>
<dbReference type="CDD" id="cd00009">
    <property type="entry name" value="AAA"/>
    <property type="match status" value="1"/>
</dbReference>
<evidence type="ECO:0000259" key="7">
    <source>
        <dbReference type="SMART" id="SM00382"/>
    </source>
</evidence>
<protein>
    <submittedName>
        <fullName evidence="8">Replication factor C/ subunit 2/3</fullName>
    </submittedName>
</protein>
<keyword evidence="6" id="KW-0539">Nucleus</keyword>
<evidence type="ECO:0000256" key="2">
    <source>
        <dbReference type="ARBA" id="ARBA00005378"/>
    </source>
</evidence>
<dbReference type="InterPro" id="IPR003959">
    <property type="entry name" value="ATPase_AAA_core"/>
</dbReference>
<evidence type="ECO:0000256" key="3">
    <source>
        <dbReference type="ARBA" id="ARBA00022705"/>
    </source>
</evidence>
<evidence type="ECO:0000256" key="4">
    <source>
        <dbReference type="ARBA" id="ARBA00022741"/>
    </source>
</evidence>
<dbReference type="OrthoDB" id="4199794at2759"/>
<dbReference type="InterPro" id="IPR008921">
    <property type="entry name" value="DNA_pol3_clamp-load_cplx_C"/>
</dbReference>
<dbReference type="SUPFAM" id="SSF52540">
    <property type="entry name" value="P-loop containing nucleoside triphosphate hydrolases"/>
    <property type="match status" value="1"/>
</dbReference>
<dbReference type="InterPro" id="IPR003593">
    <property type="entry name" value="AAA+_ATPase"/>
</dbReference>
<evidence type="ECO:0000313" key="9">
    <source>
        <dbReference type="Proteomes" id="UP000070089"/>
    </source>
</evidence>
<keyword evidence="5" id="KW-0067">ATP-binding</keyword>
<dbReference type="VEuPathDB" id="GiardiaDB:QR46_1473"/>
<dbReference type="SUPFAM" id="SSF48019">
    <property type="entry name" value="post-AAA+ oligomerization domain-like"/>
    <property type="match status" value="1"/>
</dbReference>
<evidence type="ECO:0000256" key="6">
    <source>
        <dbReference type="ARBA" id="ARBA00023242"/>
    </source>
</evidence>
<dbReference type="GO" id="GO:0003677">
    <property type="term" value="F:DNA binding"/>
    <property type="evidence" value="ECO:0007669"/>
    <property type="project" value="InterPro"/>
</dbReference>
<dbReference type="InterPro" id="IPR013748">
    <property type="entry name" value="Rep_factorC_C"/>
</dbReference>
<dbReference type="InterPro" id="IPR050238">
    <property type="entry name" value="DNA_Rep/Repair_Clamp_Loader"/>
</dbReference>
<dbReference type="Proteomes" id="UP000070089">
    <property type="component" value="Unassembled WGS sequence"/>
</dbReference>
<reference evidence="8 9" key="1">
    <citation type="journal article" date="2015" name="Mol. Biochem. Parasitol.">
        <title>Identification of polymorphic genes for use in assemblage B genotyping assays through comparative genomics of multiple assemblage B Giardia duodenalis isolates.</title>
        <authorList>
            <person name="Wielinga C."/>
            <person name="Thompson R.C."/>
            <person name="Monis P."/>
            <person name="Ryan U."/>
        </authorList>
    </citation>
    <scope>NUCLEOTIDE SEQUENCE [LARGE SCALE GENOMIC DNA]</scope>
    <source>
        <strain evidence="8 9">BAH15c1</strain>
    </source>
</reference>
<comment type="similarity">
    <text evidence="2">Belongs to the activator 1 small subunits family.</text>
</comment>
<accession>A0A132NWQ8</accession>
<dbReference type="GO" id="GO:0005634">
    <property type="term" value="C:nucleus"/>
    <property type="evidence" value="ECO:0007669"/>
    <property type="project" value="UniProtKB-SubCell"/>
</dbReference>
<dbReference type="Pfam" id="PF08542">
    <property type="entry name" value="Rep_fac_C"/>
    <property type="match status" value="1"/>
</dbReference>